<dbReference type="STRING" id="569365.A0A0D2CWR6"/>
<feature type="compositionally biased region" description="Polar residues" evidence="6">
    <location>
        <begin position="43"/>
        <end position="55"/>
    </location>
</feature>
<dbReference type="CDD" id="cd12148">
    <property type="entry name" value="fungal_TF_MHR"/>
    <property type="match status" value="1"/>
</dbReference>
<evidence type="ECO:0000256" key="5">
    <source>
        <dbReference type="ARBA" id="ARBA00023242"/>
    </source>
</evidence>
<dbReference type="RefSeq" id="XP_016255724.1">
    <property type="nucleotide sequence ID" value="XM_016388796.1"/>
</dbReference>
<evidence type="ECO:0000313" key="9">
    <source>
        <dbReference type="Proteomes" id="UP000054466"/>
    </source>
</evidence>
<reference evidence="8 9" key="1">
    <citation type="submission" date="2015-01" db="EMBL/GenBank/DDBJ databases">
        <title>The Genome Sequence of Cladophialophora immunda CBS83496.</title>
        <authorList>
            <consortium name="The Broad Institute Genomics Platform"/>
            <person name="Cuomo C."/>
            <person name="de Hoog S."/>
            <person name="Gorbushina A."/>
            <person name="Stielow B."/>
            <person name="Teixiera M."/>
            <person name="Abouelleil A."/>
            <person name="Chapman S.B."/>
            <person name="Priest M."/>
            <person name="Young S.K."/>
            <person name="Wortman J."/>
            <person name="Nusbaum C."/>
            <person name="Birren B."/>
        </authorList>
    </citation>
    <scope>NUCLEOTIDE SEQUENCE [LARGE SCALE GENOMIC DNA]</scope>
    <source>
        <strain evidence="8 9">CBS 83496</strain>
    </source>
</reference>
<organism evidence="8 9">
    <name type="scientific">Cladophialophora immunda</name>
    <dbReference type="NCBI Taxonomy" id="569365"/>
    <lineage>
        <taxon>Eukaryota</taxon>
        <taxon>Fungi</taxon>
        <taxon>Dikarya</taxon>
        <taxon>Ascomycota</taxon>
        <taxon>Pezizomycotina</taxon>
        <taxon>Eurotiomycetes</taxon>
        <taxon>Chaetothyriomycetidae</taxon>
        <taxon>Chaetothyriales</taxon>
        <taxon>Herpotrichiellaceae</taxon>
        <taxon>Cladophialophora</taxon>
    </lineage>
</organism>
<dbReference type="InterPro" id="IPR007219">
    <property type="entry name" value="XnlR_reg_dom"/>
</dbReference>
<evidence type="ECO:0000259" key="7">
    <source>
        <dbReference type="SMART" id="SM00906"/>
    </source>
</evidence>
<dbReference type="GO" id="GO:0005634">
    <property type="term" value="C:nucleus"/>
    <property type="evidence" value="ECO:0007669"/>
    <property type="project" value="UniProtKB-SubCell"/>
</dbReference>
<keyword evidence="3" id="KW-0238">DNA-binding</keyword>
<name>A0A0D2CWR6_9EURO</name>
<feature type="region of interest" description="Disordered" evidence="6">
    <location>
        <begin position="40"/>
        <end position="72"/>
    </location>
</feature>
<dbReference type="GO" id="GO:0003700">
    <property type="term" value="F:DNA-binding transcription factor activity"/>
    <property type="evidence" value="ECO:0007669"/>
    <property type="project" value="InterPro"/>
</dbReference>
<dbReference type="GO" id="GO:0003677">
    <property type="term" value="F:DNA binding"/>
    <property type="evidence" value="ECO:0007669"/>
    <property type="project" value="UniProtKB-KW"/>
</dbReference>
<evidence type="ECO:0000256" key="3">
    <source>
        <dbReference type="ARBA" id="ARBA00023125"/>
    </source>
</evidence>
<keyword evidence="4" id="KW-0804">Transcription</keyword>
<dbReference type="OrthoDB" id="39175at2759"/>
<dbReference type="PANTHER" id="PTHR46910">
    <property type="entry name" value="TRANSCRIPTION FACTOR PDR1"/>
    <property type="match status" value="1"/>
</dbReference>
<sequence>MQGQPARTDHDIRCFYPPRVKRRSKTRDPEALEARIRHLESLLGNTQQKTSQTPQPEARLYEPRTSESSPKTIPLTSTAHENLLYHGSAELGWPSLCAPPFSVTTTSVLQEFPKSTTSCACSHQGKTVDSILWGVDEASNALEDQRSLLVTGQNGQEFIGSSCAMALFTDQGLQWISQSVDNSKSLDSLRNLMSSVMSLLKLPDSDFRDEIPLEVKLARTPLPPEETARQYVQVYFDQNQWPRFLTVYEALWHRALTFVSSIWPILDRNVFLKDCERFWRDPSRAGPQWYAVYNMVLATGVRSQLRTGSPLLFKQAQETATKYMENAISVQQDMLQQRTTLHTVQAFALMAIFAQGIAGRRTEYIYSAIAIRLAQGLGMHRTPLKVWNLTAGEVEERNRVYWSLYSFEQIFAYHSGRPSVIDDDDVTCPFPRNVFEKSSIGPNVVEEKGDLFLSIARYSRHCASLTKQLFSATSLTRDPKEIVGKIATLYDDLNKWWAAAGVCADPLDIDQLANVSGTLTGLEWTRHVILRSWYYTSLFSLHRACRVSGFVILEKMVADISPEHDVKLKQIAEDGVAAARSLCLLIQQLKIEPQTPTWLILYFPIMGVLTLFINVVSNPAAPTAASDIAIMEIVTGTFGRLEFITQGRLALTRIGEFASIARAVVEQDIASQQGADFGSLGDDFLSGEMPTFDLPILEDGLTSERMEF</sequence>
<dbReference type="SMART" id="SM00906">
    <property type="entry name" value="Fungal_trans"/>
    <property type="match status" value="1"/>
</dbReference>
<dbReference type="GeneID" id="27341393"/>
<evidence type="ECO:0000256" key="6">
    <source>
        <dbReference type="SAM" id="MobiDB-lite"/>
    </source>
</evidence>
<keyword evidence="5" id="KW-0539">Nucleus</keyword>
<dbReference type="Pfam" id="PF04082">
    <property type="entry name" value="Fungal_trans"/>
    <property type="match status" value="1"/>
</dbReference>
<dbReference type="GO" id="GO:0008270">
    <property type="term" value="F:zinc ion binding"/>
    <property type="evidence" value="ECO:0007669"/>
    <property type="project" value="InterPro"/>
</dbReference>
<evidence type="ECO:0000256" key="2">
    <source>
        <dbReference type="ARBA" id="ARBA00023015"/>
    </source>
</evidence>
<dbReference type="EMBL" id="KN847040">
    <property type="protein sequence ID" value="KIW35508.1"/>
    <property type="molecule type" value="Genomic_DNA"/>
</dbReference>
<dbReference type="InterPro" id="IPR050987">
    <property type="entry name" value="AtrR-like"/>
</dbReference>
<comment type="subcellular location">
    <subcellularLocation>
        <location evidence="1">Nucleus</location>
    </subcellularLocation>
</comment>
<evidence type="ECO:0000256" key="4">
    <source>
        <dbReference type="ARBA" id="ARBA00023163"/>
    </source>
</evidence>
<dbReference type="AlphaFoldDB" id="A0A0D2CWR6"/>
<dbReference type="Proteomes" id="UP000054466">
    <property type="component" value="Unassembled WGS sequence"/>
</dbReference>
<evidence type="ECO:0000313" key="8">
    <source>
        <dbReference type="EMBL" id="KIW35508.1"/>
    </source>
</evidence>
<protein>
    <recommendedName>
        <fullName evidence="7">Xylanolytic transcriptional activator regulatory domain-containing protein</fullName>
    </recommendedName>
</protein>
<keyword evidence="9" id="KW-1185">Reference proteome</keyword>
<dbReference type="PANTHER" id="PTHR46910:SF37">
    <property type="entry name" value="ZN(II)2CYS6 TRANSCRIPTION FACTOR (EUROFUNG)"/>
    <property type="match status" value="1"/>
</dbReference>
<dbReference type="HOGENOM" id="CLU_016058_0_1_1"/>
<feature type="domain" description="Xylanolytic transcriptional activator regulatory" evidence="7">
    <location>
        <begin position="363"/>
        <end position="437"/>
    </location>
</feature>
<keyword evidence="2" id="KW-0805">Transcription regulation</keyword>
<dbReference type="VEuPathDB" id="FungiDB:PV07_02199"/>
<proteinExistence type="predicted"/>
<evidence type="ECO:0000256" key="1">
    <source>
        <dbReference type="ARBA" id="ARBA00004123"/>
    </source>
</evidence>
<accession>A0A0D2CWR6</accession>
<dbReference type="GO" id="GO:0006351">
    <property type="term" value="P:DNA-templated transcription"/>
    <property type="evidence" value="ECO:0007669"/>
    <property type="project" value="InterPro"/>
</dbReference>
<gene>
    <name evidence="8" type="ORF">PV07_02199</name>
</gene>